<reference evidence="2 3" key="1">
    <citation type="journal article" date="2019" name="PLoS Biol.">
        <title>Sex chromosomes control vertical transmission of feminizing Wolbachia symbionts in an isopod.</title>
        <authorList>
            <person name="Becking T."/>
            <person name="Chebbi M.A."/>
            <person name="Giraud I."/>
            <person name="Moumen B."/>
            <person name="Laverre T."/>
            <person name="Caubet Y."/>
            <person name="Peccoud J."/>
            <person name="Gilbert C."/>
            <person name="Cordaux R."/>
        </authorList>
    </citation>
    <scope>NUCLEOTIDE SEQUENCE [LARGE SCALE GENOMIC DNA]</scope>
    <source>
        <strain evidence="2">ANa2</strain>
        <tissue evidence="2">Whole body excluding digestive tract and cuticle</tissue>
    </source>
</reference>
<evidence type="ECO:0000313" key="2">
    <source>
        <dbReference type="EMBL" id="KAB7506812.1"/>
    </source>
</evidence>
<dbReference type="GO" id="GO:0016020">
    <property type="term" value="C:membrane"/>
    <property type="evidence" value="ECO:0007669"/>
    <property type="project" value="InterPro"/>
</dbReference>
<gene>
    <name evidence="2" type="ORF">Anas_01925</name>
</gene>
<dbReference type="Proteomes" id="UP000326759">
    <property type="component" value="Unassembled WGS sequence"/>
</dbReference>
<dbReference type="PROSITE" id="PS00022">
    <property type="entry name" value="EGF_1"/>
    <property type="match status" value="1"/>
</dbReference>
<proteinExistence type="predicted"/>
<name>A0A5N5TL06_9CRUS</name>
<dbReference type="InterPro" id="IPR000742">
    <property type="entry name" value="EGF"/>
</dbReference>
<accession>A0A5N5TL06</accession>
<dbReference type="AlphaFoldDB" id="A0A5N5TL06"/>
<evidence type="ECO:0000259" key="1">
    <source>
        <dbReference type="PROSITE" id="PS50227"/>
    </source>
</evidence>
<feature type="domain" description="G-protein coupled receptors family 2 profile 1" evidence="1">
    <location>
        <begin position="19"/>
        <end position="153"/>
    </location>
</feature>
<protein>
    <recommendedName>
        <fullName evidence="1">G-protein coupled receptors family 2 profile 1 domain-containing protein</fullName>
    </recommendedName>
</protein>
<keyword evidence="3" id="KW-1185">Reference proteome</keyword>
<evidence type="ECO:0000313" key="3">
    <source>
        <dbReference type="Proteomes" id="UP000326759"/>
    </source>
</evidence>
<sequence length="318" mass="36699">MNQHGSTVCKCKLYFSGEKCEIDLLIKPRIQNRKWEDCEAETTETEAGIINWPRAKAGMTVFIECPFGRRDFEVELPSTVETTKTVYDTFTNDSEEIVLSRSTRSNELIHEAETEIHVRTSRNIHDAARSCLQRRNGTVYWSPPSLNFCRIKEEEVEDILKITSSREKLNSTLLQSSVRRITHWVSQAITNKEMAQDMVSALSNILNADTEIFEDLLDSTNTSQSILSTIHEYTSKVPLQIGEKIKLSKFSEYIFSRAQNLVLEAKLVHKDDLPEEVVFNPYAKEEAEHSRATGIKRERLKNEIDQFDFHIFVKNYII</sequence>
<dbReference type="InterPro" id="IPR001879">
    <property type="entry name" value="GPCR_2_extracellular_dom"/>
</dbReference>
<comment type="caution">
    <text evidence="2">The sequence shown here is derived from an EMBL/GenBank/DDBJ whole genome shotgun (WGS) entry which is preliminary data.</text>
</comment>
<dbReference type="GO" id="GO:0004930">
    <property type="term" value="F:G protein-coupled receptor activity"/>
    <property type="evidence" value="ECO:0007669"/>
    <property type="project" value="InterPro"/>
</dbReference>
<organism evidence="2 3">
    <name type="scientific">Armadillidium nasatum</name>
    <dbReference type="NCBI Taxonomy" id="96803"/>
    <lineage>
        <taxon>Eukaryota</taxon>
        <taxon>Metazoa</taxon>
        <taxon>Ecdysozoa</taxon>
        <taxon>Arthropoda</taxon>
        <taxon>Crustacea</taxon>
        <taxon>Multicrustacea</taxon>
        <taxon>Malacostraca</taxon>
        <taxon>Eumalacostraca</taxon>
        <taxon>Peracarida</taxon>
        <taxon>Isopoda</taxon>
        <taxon>Oniscidea</taxon>
        <taxon>Crinocheta</taxon>
        <taxon>Armadillidiidae</taxon>
        <taxon>Armadillidium</taxon>
    </lineage>
</organism>
<dbReference type="PROSITE" id="PS50227">
    <property type="entry name" value="G_PROTEIN_RECEP_F2_3"/>
    <property type="match status" value="1"/>
</dbReference>
<dbReference type="EMBL" id="SEYY01000648">
    <property type="protein sequence ID" value="KAB7506812.1"/>
    <property type="molecule type" value="Genomic_DNA"/>
</dbReference>